<sequence>MFLVVGFLALALGIVGEREEGKKILQRYMLVLLNCMLLSSHS</sequence>
<reference evidence="2" key="1">
    <citation type="submission" date="2014-09" db="EMBL/GenBank/DDBJ databases">
        <authorList>
            <person name="Magalhaes I.L.F."/>
            <person name="Oliveira U."/>
            <person name="Santos F.R."/>
            <person name="Vidigal T.H.D.A."/>
            <person name="Brescovit A.D."/>
            <person name="Santos A.J."/>
        </authorList>
    </citation>
    <scope>NUCLEOTIDE SEQUENCE</scope>
    <source>
        <tissue evidence="2">Shoot tissue taken approximately 20 cm above the soil surface</tissue>
    </source>
</reference>
<dbReference type="AlphaFoldDB" id="A0A0A9BF91"/>
<feature type="chain" id="PRO_5002042876" evidence="1">
    <location>
        <begin position="17"/>
        <end position="42"/>
    </location>
</feature>
<reference evidence="2" key="2">
    <citation type="journal article" date="2015" name="Data Brief">
        <title>Shoot transcriptome of the giant reed, Arundo donax.</title>
        <authorList>
            <person name="Barrero R.A."/>
            <person name="Guerrero F.D."/>
            <person name="Moolhuijzen P."/>
            <person name="Goolsby J.A."/>
            <person name="Tidwell J."/>
            <person name="Bellgard S.E."/>
            <person name="Bellgard M.I."/>
        </authorList>
    </citation>
    <scope>NUCLEOTIDE SEQUENCE</scope>
    <source>
        <tissue evidence="2">Shoot tissue taken approximately 20 cm above the soil surface</tissue>
    </source>
</reference>
<evidence type="ECO:0000256" key="1">
    <source>
        <dbReference type="SAM" id="SignalP"/>
    </source>
</evidence>
<keyword evidence="1" id="KW-0732">Signal</keyword>
<evidence type="ECO:0000313" key="2">
    <source>
        <dbReference type="EMBL" id="JAD57967.1"/>
    </source>
</evidence>
<name>A0A0A9BF91_ARUDO</name>
<dbReference type="EMBL" id="GBRH01239928">
    <property type="protein sequence ID" value="JAD57967.1"/>
    <property type="molecule type" value="Transcribed_RNA"/>
</dbReference>
<proteinExistence type="predicted"/>
<accession>A0A0A9BF91</accession>
<organism evidence="2">
    <name type="scientific">Arundo donax</name>
    <name type="common">Giant reed</name>
    <name type="synonym">Donax arundinaceus</name>
    <dbReference type="NCBI Taxonomy" id="35708"/>
    <lineage>
        <taxon>Eukaryota</taxon>
        <taxon>Viridiplantae</taxon>
        <taxon>Streptophyta</taxon>
        <taxon>Embryophyta</taxon>
        <taxon>Tracheophyta</taxon>
        <taxon>Spermatophyta</taxon>
        <taxon>Magnoliopsida</taxon>
        <taxon>Liliopsida</taxon>
        <taxon>Poales</taxon>
        <taxon>Poaceae</taxon>
        <taxon>PACMAD clade</taxon>
        <taxon>Arundinoideae</taxon>
        <taxon>Arundineae</taxon>
        <taxon>Arundo</taxon>
    </lineage>
</organism>
<protein>
    <submittedName>
        <fullName evidence="2">Uncharacterized protein</fullName>
    </submittedName>
</protein>
<feature type="signal peptide" evidence="1">
    <location>
        <begin position="1"/>
        <end position="16"/>
    </location>
</feature>